<dbReference type="InterPro" id="IPR001461">
    <property type="entry name" value="Aspartic_peptidase_A1"/>
</dbReference>
<evidence type="ECO:0000256" key="4">
    <source>
        <dbReference type="ARBA" id="ARBA00022750"/>
    </source>
</evidence>
<evidence type="ECO:0000313" key="11">
    <source>
        <dbReference type="EMBL" id="QID78668.1"/>
    </source>
</evidence>
<evidence type="ECO:0000256" key="6">
    <source>
        <dbReference type="PIRSR" id="PIRSR601461-1"/>
    </source>
</evidence>
<dbReference type="GO" id="GO:0004190">
    <property type="term" value="F:aspartic-type endopeptidase activity"/>
    <property type="evidence" value="ECO:0007669"/>
    <property type="project" value="UniProtKB-KW"/>
</dbReference>
<evidence type="ECO:0000256" key="2">
    <source>
        <dbReference type="ARBA" id="ARBA00022670"/>
    </source>
</evidence>
<feature type="compositionally biased region" description="Low complexity" evidence="8">
    <location>
        <begin position="530"/>
        <end position="570"/>
    </location>
</feature>
<feature type="active site" evidence="6">
    <location>
        <position position="360"/>
    </location>
</feature>
<dbReference type="GO" id="GO:0006508">
    <property type="term" value="P:proteolysis"/>
    <property type="evidence" value="ECO:0007669"/>
    <property type="project" value="UniProtKB-KW"/>
</dbReference>
<evidence type="ECO:0000313" key="12">
    <source>
        <dbReference type="Proteomes" id="UP000501346"/>
    </source>
</evidence>
<gene>
    <name evidence="11" type="primary">MKC7_1</name>
    <name evidence="11" type="ORF">GRS66_000886</name>
</gene>
<dbReference type="EMBL" id="CP048985">
    <property type="protein sequence ID" value="QID78668.1"/>
    <property type="molecule type" value="Genomic_DNA"/>
</dbReference>
<keyword evidence="2 7" id="KW-0645">Protease</keyword>
<evidence type="ECO:0000256" key="9">
    <source>
        <dbReference type="SAM" id="SignalP"/>
    </source>
</evidence>
<dbReference type="FunFam" id="2.40.70.10:FF:000023">
    <property type="entry name" value="Aspartic protease"/>
    <property type="match status" value="1"/>
</dbReference>
<evidence type="ECO:0000256" key="8">
    <source>
        <dbReference type="SAM" id="MobiDB-lite"/>
    </source>
</evidence>
<dbReference type="PROSITE" id="PS51767">
    <property type="entry name" value="PEPTIDASE_A1"/>
    <property type="match status" value="1"/>
</dbReference>
<dbReference type="AlphaFoldDB" id="A0A6C1DNQ9"/>
<feature type="domain" description="Peptidase A1" evidence="10">
    <location>
        <begin position="81"/>
        <end position="468"/>
    </location>
</feature>
<dbReference type="GO" id="GO:0071944">
    <property type="term" value="C:cell periphery"/>
    <property type="evidence" value="ECO:0007669"/>
    <property type="project" value="UniProtKB-ARBA"/>
</dbReference>
<dbReference type="Proteomes" id="UP000501346">
    <property type="component" value="Chromosome ScIV"/>
</dbReference>
<evidence type="ECO:0000256" key="5">
    <source>
        <dbReference type="ARBA" id="ARBA00022801"/>
    </source>
</evidence>
<dbReference type="OrthoDB" id="771136at2759"/>
<dbReference type="PANTHER" id="PTHR47966:SF65">
    <property type="entry name" value="ASPARTIC-TYPE ENDOPEPTIDASE"/>
    <property type="match status" value="1"/>
</dbReference>
<evidence type="ECO:0000256" key="3">
    <source>
        <dbReference type="ARBA" id="ARBA00022729"/>
    </source>
</evidence>
<feature type="chain" id="PRO_5025678447" evidence="9">
    <location>
        <begin position="23"/>
        <end position="596"/>
    </location>
</feature>
<dbReference type="PRINTS" id="PR00792">
    <property type="entry name" value="PEPSIN"/>
</dbReference>
<feature type="region of interest" description="Disordered" evidence="8">
    <location>
        <begin position="530"/>
        <end position="578"/>
    </location>
</feature>
<reference evidence="11 12" key="1">
    <citation type="journal article" date="2019" name="BMC Genomics">
        <title>Chromosome level assembly and comparative genome analysis confirm lager-brewing yeasts originated from a single hybridization.</title>
        <authorList>
            <person name="Salazar A.N."/>
            <person name="Gorter de Vries A.R."/>
            <person name="van den Broek M."/>
            <person name="Brouwers N."/>
            <person name="de la Torre Cortes P."/>
            <person name="Kuijpers N.G.A."/>
            <person name="Daran J.G."/>
            <person name="Abeel T."/>
        </authorList>
    </citation>
    <scope>NUCLEOTIDE SEQUENCE [LARGE SCALE GENOMIC DNA]</scope>
    <source>
        <strain evidence="11 12">CBS 1483</strain>
    </source>
</reference>
<organism evidence="11 12">
    <name type="scientific">Saccharomyces pastorianus</name>
    <name type="common">Lager yeast</name>
    <name type="synonym">Saccharomyces cerevisiae x Saccharomyces eubayanus</name>
    <dbReference type="NCBI Taxonomy" id="27292"/>
    <lineage>
        <taxon>Eukaryota</taxon>
        <taxon>Fungi</taxon>
        <taxon>Dikarya</taxon>
        <taxon>Ascomycota</taxon>
        <taxon>Saccharomycotina</taxon>
        <taxon>Saccharomycetes</taxon>
        <taxon>Saccharomycetales</taxon>
        <taxon>Saccharomycetaceae</taxon>
        <taxon>Saccharomyces</taxon>
    </lineage>
</organism>
<accession>A0A6C1DNQ9</accession>
<keyword evidence="5 7" id="KW-0378">Hydrolase</keyword>
<dbReference type="SUPFAM" id="SSF50630">
    <property type="entry name" value="Acid proteases"/>
    <property type="match status" value="1"/>
</dbReference>
<dbReference type="InterPro" id="IPR021109">
    <property type="entry name" value="Peptidase_aspartic_dom_sf"/>
</dbReference>
<dbReference type="Gene3D" id="2.40.70.10">
    <property type="entry name" value="Acid Proteases"/>
    <property type="match status" value="2"/>
</dbReference>
<name>A0A6C1DNQ9_SACPS</name>
<evidence type="ECO:0000259" key="10">
    <source>
        <dbReference type="PROSITE" id="PS51767"/>
    </source>
</evidence>
<protein>
    <submittedName>
        <fullName evidence="11">Aspartyl protease</fullName>
    </submittedName>
</protein>
<evidence type="ECO:0000256" key="7">
    <source>
        <dbReference type="RuleBase" id="RU000454"/>
    </source>
</evidence>
<proteinExistence type="inferred from homology"/>
<sequence>MKLSVLTFVVDALLVCSSIVDADVTDFPSLPSNEDYVKMNFQKKYGSSFENALDDTKGRTRLMTRDDDYELVELTNQNSFYSVELDIGTPPQKVTVLVDTGSSDLWVTGSDNPYCSTKKKDTTGSSFKQVNKDALASVVESVFTEISYDTTIVTSEATATFDSTASTSQLIDCATYGTFNTSKSSTFNSNNTEFSIAYGDTTFASGTWGHDQLSLNDLNITGLSFAVANETNSTVGVLGIGLPGLESTYSGVSLSSVQKSYTYNNFPMVLKNSGVIKSTAYSFFANDSDSKHGTILFGAVDHGKYAGDLYTIPIINTLQHRGYKDPIQFQVTLQGLGTSKGDKEDNLTTLTTTKIPVLLDSGTTISYMPTELVKMLADQVGATYSSAYGYYIMDCIKEMEEESSIIFDFGGFYLSNWLSDFQLVTDSRSNICILGIAPQSDPTIILGDNFLANTYVVYDLDNMEISMAQANFSDDGEYIEIIESAVPSALKAPGYSSTWSIYESIVSGGNMFSTAANSSISYFASTSHSATSSSSSKGQKTQTSTTALSISKSTSSTSSTGMLSPTSSSSTRKENGGHNLNPPFFARFITAIFHHI</sequence>
<dbReference type="InterPro" id="IPR001969">
    <property type="entry name" value="Aspartic_peptidase_AS"/>
</dbReference>
<feature type="signal peptide" evidence="9">
    <location>
        <begin position="1"/>
        <end position="22"/>
    </location>
</feature>
<keyword evidence="3 9" id="KW-0732">Signal</keyword>
<dbReference type="CDD" id="cd05474">
    <property type="entry name" value="SAP_like"/>
    <property type="match status" value="1"/>
</dbReference>
<comment type="similarity">
    <text evidence="1 7">Belongs to the peptidase A1 family.</text>
</comment>
<dbReference type="PANTHER" id="PTHR47966">
    <property type="entry name" value="BETA-SITE APP-CLEAVING ENZYME, ISOFORM A-RELATED"/>
    <property type="match status" value="1"/>
</dbReference>
<keyword evidence="4 7" id="KW-0064">Aspartyl protease</keyword>
<dbReference type="InterPro" id="IPR033876">
    <property type="entry name" value="SAP-like"/>
</dbReference>
<feature type="active site" evidence="6">
    <location>
        <position position="99"/>
    </location>
</feature>
<evidence type="ECO:0000256" key="1">
    <source>
        <dbReference type="ARBA" id="ARBA00007447"/>
    </source>
</evidence>
<keyword evidence="12" id="KW-1185">Reference proteome</keyword>
<dbReference type="Pfam" id="PF00026">
    <property type="entry name" value="Asp"/>
    <property type="match status" value="1"/>
</dbReference>
<dbReference type="PROSITE" id="PS00141">
    <property type="entry name" value="ASP_PROTEASE"/>
    <property type="match status" value="2"/>
</dbReference>
<dbReference type="InterPro" id="IPR033121">
    <property type="entry name" value="PEPTIDASE_A1"/>
</dbReference>